<dbReference type="Proteomes" id="UP001596043">
    <property type="component" value="Unassembled WGS sequence"/>
</dbReference>
<proteinExistence type="predicted"/>
<dbReference type="EMBL" id="JBHSFV010000002">
    <property type="protein sequence ID" value="MFC4633222.1"/>
    <property type="molecule type" value="Genomic_DNA"/>
</dbReference>
<evidence type="ECO:0000313" key="1">
    <source>
        <dbReference type="EMBL" id="MFC4633222.1"/>
    </source>
</evidence>
<dbReference type="RefSeq" id="WP_379977417.1">
    <property type="nucleotide sequence ID" value="NZ_JBHSFV010000002.1"/>
</dbReference>
<accession>A0ABV9HTR9</accession>
<gene>
    <name evidence="1" type="ORF">ACFO3O_04850</name>
</gene>
<name>A0ABV9HTR9_9FLAO</name>
<evidence type="ECO:0000313" key="2">
    <source>
        <dbReference type="Proteomes" id="UP001596043"/>
    </source>
</evidence>
<organism evidence="1 2">
    <name type="scientific">Dokdonia ponticola</name>
    <dbReference type="NCBI Taxonomy" id="2041041"/>
    <lineage>
        <taxon>Bacteria</taxon>
        <taxon>Pseudomonadati</taxon>
        <taxon>Bacteroidota</taxon>
        <taxon>Flavobacteriia</taxon>
        <taxon>Flavobacteriales</taxon>
        <taxon>Flavobacteriaceae</taxon>
        <taxon>Dokdonia</taxon>
    </lineage>
</organism>
<reference evidence="2" key="1">
    <citation type="journal article" date="2019" name="Int. J. Syst. Evol. Microbiol.">
        <title>The Global Catalogue of Microorganisms (GCM) 10K type strain sequencing project: providing services to taxonomists for standard genome sequencing and annotation.</title>
        <authorList>
            <consortium name="The Broad Institute Genomics Platform"/>
            <consortium name="The Broad Institute Genome Sequencing Center for Infectious Disease"/>
            <person name="Wu L."/>
            <person name="Ma J."/>
        </authorList>
    </citation>
    <scope>NUCLEOTIDE SEQUENCE [LARGE SCALE GENOMIC DNA]</scope>
    <source>
        <strain evidence="2">YJ-61-S</strain>
    </source>
</reference>
<sequence>MLYIKFDIQDASAYQDFQKLYGHMVAVRQPDHEFDDDEDPDFDWDNMPQEEVTRSLEILDAFLDEAPQARRYKSLIPDYAHLFMGRYFQGAHQTLETLAIDDILSLFNYLEFDFEVDMNRLEKLGEASGIVEFSTGNYPFGGLERFFITLKAFGLIPTECFDGFTIAALQWKSAFEYTASELPERTKDYLRQYGNS</sequence>
<comment type="caution">
    <text evidence="1">The sequence shown here is derived from an EMBL/GenBank/DDBJ whole genome shotgun (WGS) entry which is preliminary data.</text>
</comment>
<keyword evidence="2" id="KW-1185">Reference proteome</keyword>
<protein>
    <submittedName>
        <fullName evidence="1">Uncharacterized protein</fullName>
    </submittedName>
</protein>